<dbReference type="InterPro" id="IPR023214">
    <property type="entry name" value="HAD_sf"/>
</dbReference>
<dbReference type="RefSeq" id="XP_008074933.1">
    <property type="nucleotide sequence ID" value="XM_008076742.1"/>
</dbReference>
<accession>L2GT85</accession>
<protein>
    <submittedName>
        <fullName evidence="1">Pyrimidine 5'-nucleotidase</fullName>
    </submittedName>
</protein>
<dbReference type="SFLD" id="SFLDS00003">
    <property type="entry name" value="Haloacid_Dehalogenase"/>
    <property type="match status" value="1"/>
</dbReference>
<dbReference type="OMA" id="NQVESEC"/>
<dbReference type="InterPro" id="IPR036412">
    <property type="entry name" value="HAD-like_sf"/>
</dbReference>
<evidence type="ECO:0000313" key="1">
    <source>
        <dbReference type="EMBL" id="ELA46587.1"/>
    </source>
</evidence>
<dbReference type="HOGENOM" id="CLU_059493_1_1_1"/>
<evidence type="ECO:0000313" key="2">
    <source>
        <dbReference type="Proteomes" id="UP000011081"/>
    </source>
</evidence>
<dbReference type="STRING" id="948595.L2GT85"/>
<dbReference type="Proteomes" id="UP000011081">
    <property type="component" value="Unassembled WGS sequence"/>
</dbReference>
<dbReference type="NCBIfam" id="TIGR01509">
    <property type="entry name" value="HAD-SF-IA-v3"/>
    <property type="match status" value="1"/>
</dbReference>
<dbReference type="InParanoid" id="L2GT85"/>
<gene>
    <name evidence="1" type="ORF">VCUG_01917</name>
</gene>
<dbReference type="AlphaFoldDB" id="L2GT85"/>
<dbReference type="GO" id="GO:0006206">
    <property type="term" value="P:pyrimidine nucleobase metabolic process"/>
    <property type="evidence" value="ECO:0007669"/>
    <property type="project" value="TreeGrafter"/>
</dbReference>
<dbReference type="EMBL" id="GL877439">
    <property type="protein sequence ID" value="ELA46587.1"/>
    <property type="molecule type" value="Genomic_DNA"/>
</dbReference>
<dbReference type="SFLD" id="SFLDG01129">
    <property type="entry name" value="C1.5:_HAD__Beta-PGM__Phosphata"/>
    <property type="match status" value="1"/>
</dbReference>
<dbReference type="PANTHER" id="PTHR47438">
    <property type="entry name" value="PHOSPHATE METABOLISM PROTEIN 8-RELATED"/>
    <property type="match status" value="1"/>
</dbReference>
<dbReference type="OrthoDB" id="2195201at2759"/>
<dbReference type="InterPro" id="IPR006439">
    <property type="entry name" value="HAD-SF_hydro_IA"/>
</dbReference>
<organism evidence="1 2">
    <name type="scientific">Vavraia culicis (isolate floridensis)</name>
    <name type="common">Microsporidian parasite</name>
    <dbReference type="NCBI Taxonomy" id="948595"/>
    <lineage>
        <taxon>Eukaryota</taxon>
        <taxon>Fungi</taxon>
        <taxon>Fungi incertae sedis</taxon>
        <taxon>Microsporidia</taxon>
        <taxon>Pleistophoridae</taxon>
        <taxon>Vavraia</taxon>
    </lineage>
</organism>
<dbReference type="Gene3D" id="1.10.150.450">
    <property type="match status" value="1"/>
</dbReference>
<dbReference type="SUPFAM" id="SSF56784">
    <property type="entry name" value="HAD-like"/>
    <property type="match status" value="1"/>
</dbReference>
<sequence length="271" mass="30437">MEKRSIDVDQSALFETSGSEYTVGTVNTHFIPMNKHNLDKYKQLITPLGGETVIVCDIDNTLYHPSAGVEELIDGKLVDYLATVTASREVALAHKNRYDEEYGLTVYGALAELDVELDFYNKYISSTIKYTDYLQRDLVLKSMLDRLNCRKICLTNGDVSQARGILAALGLTECFEAVVTVDSAVPFFIHKPTEESYQFVDELFGIENPKSVLFFDDNIKNIEQALVHGWSAHHVQGDSHISDIIGKAVEMLYVQTEDLLQDKDKVGVKEN</sequence>
<dbReference type="GeneID" id="19879786"/>
<dbReference type="Pfam" id="PF00702">
    <property type="entry name" value="Hydrolase"/>
    <property type="match status" value="1"/>
</dbReference>
<proteinExistence type="predicted"/>
<dbReference type="VEuPathDB" id="MicrosporidiaDB:VCUG_01917"/>
<dbReference type="GO" id="GO:0008252">
    <property type="term" value="F:nucleotidase activity"/>
    <property type="evidence" value="ECO:0007669"/>
    <property type="project" value="TreeGrafter"/>
</dbReference>
<dbReference type="FunCoup" id="L2GT85">
    <property type="interactions" value="117"/>
</dbReference>
<dbReference type="InterPro" id="IPR052791">
    <property type="entry name" value="SSM1_domain"/>
</dbReference>
<name>L2GT85_VAVCU</name>
<reference evidence="2" key="1">
    <citation type="submission" date="2011-03" db="EMBL/GenBank/DDBJ databases">
        <title>The genome sequence of Vavraia culicis strain floridensis.</title>
        <authorList>
            <consortium name="The Broad Institute Genome Sequencing Platform"/>
            <person name="Cuomo C."/>
            <person name="Becnel J."/>
            <person name="Sanscrainte N."/>
            <person name="Young S.K."/>
            <person name="Zeng Q."/>
            <person name="Gargeya S."/>
            <person name="Fitzgerald M."/>
            <person name="Haas B."/>
            <person name="Abouelleil A."/>
            <person name="Alvarado L."/>
            <person name="Arachchi H.M."/>
            <person name="Berlin A."/>
            <person name="Chapman S.B."/>
            <person name="Gearin G."/>
            <person name="Goldberg J."/>
            <person name="Griggs A."/>
            <person name="Gujja S."/>
            <person name="Hansen M."/>
            <person name="Heiman D."/>
            <person name="Howarth C."/>
            <person name="Larimer J."/>
            <person name="Lui A."/>
            <person name="MacDonald P.J.P."/>
            <person name="McCowen C."/>
            <person name="Montmayeur A."/>
            <person name="Murphy C."/>
            <person name="Neiman D."/>
            <person name="Pearson M."/>
            <person name="Priest M."/>
            <person name="Roberts A."/>
            <person name="Saif S."/>
            <person name="Shea T."/>
            <person name="Sisk P."/>
            <person name="Stolte C."/>
            <person name="Sykes S."/>
            <person name="Wortman J."/>
            <person name="Nusbaum C."/>
            <person name="Birren B."/>
        </authorList>
    </citation>
    <scope>NUCLEOTIDE SEQUENCE [LARGE SCALE GENOMIC DNA]</scope>
    <source>
        <strain evidence="2">floridensis</strain>
    </source>
</reference>
<keyword evidence="2" id="KW-1185">Reference proteome</keyword>
<dbReference type="GO" id="GO:0009166">
    <property type="term" value="P:nucleotide catabolic process"/>
    <property type="evidence" value="ECO:0007669"/>
    <property type="project" value="TreeGrafter"/>
</dbReference>
<dbReference type="PANTHER" id="PTHR47438:SF1">
    <property type="entry name" value="PHOSPHATE METABOLISM PROTEIN 8-RELATED"/>
    <property type="match status" value="1"/>
</dbReference>
<dbReference type="Gene3D" id="3.40.50.1000">
    <property type="entry name" value="HAD superfamily/HAD-like"/>
    <property type="match status" value="1"/>
</dbReference>